<sequence>MTPRTNYFEASPQAMQILMNLEDYLKSQFEDSGTLTKKVWELVKLRVSQINQCAFCIDMHSKDLASAGETSQRMIGLSAWRDMPFYTEIERTALDWGERLTSGKSINDNEYLKAVQCLGEKAVVDLTIAINAINNWNRIAKTFRPEVGSYKPG</sequence>
<dbReference type="Gene3D" id="1.20.1290.10">
    <property type="entry name" value="AhpD-like"/>
    <property type="match status" value="1"/>
</dbReference>
<name>A0A350P0T2_9ALTE</name>
<evidence type="ECO:0000313" key="3">
    <source>
        <dbReference type="Proteomes" id="UP000263517"/>
    </source>
</evidence>
<protein>
    <submittedName>
        <fullName evidence="2">Alkylhydroperoxidase</fullName>
    </submittedName>
</protein>
<dbReference type="InterPro" id="IPR004675">
    <property type="entry name" value="AhpD_core"/>
</dbReference>
<dbReference type="Proteomes" id="UP000263517">
    <property type="component" value="Unassembled WGS sequence"/>
</dbReference>
<dbReference type="PANTHER" id="PTHR34846:SF10">
    <property type="entry name" value="CYTOPLASMIC PROTEIN"/>
    <property type="match status" value="1"/>
</dbReference>
<dbReference type="NCBIfam" id="TIGR00778">
    <property type="entry name" value="ahpD_dom"/>
    <property type="match status" value="1"/>
</dbReference>
<keyword evidence="2" id="KW-0575">Peroxidase</keyword>
<dbReference type="SUPFAM" id="SSF69118">
    <property type="entry name" value="AhpD-like"/>
    <property type="match status" value="1"/>
</dbReference>
<dbReference type="RefSeq" id="WP_272965399.1">
    <property type="nucleotide sequence ID" value="NZ_CALBIY010000007.1"/>
</dbReference>
<gene>
    <name evidence="2" type="ORF">DCW74_04085</name>
</gene>
<comment type="caution">
    <text evidence="2">The sequence shown here is derived from an EMBL/GenBank/DDBJ whole genome shotgun (WGS) entry which is preliminary data.</text>
</comment>
<dbReference type="AlphaFoldDB" id="A0A350P0T2"/>
<dbReference type="Pfam" id="PF02627">
    <property type="entry name" value="CMD"/>
    <property type="match status" value="1"/>
</dbReference>
<dbReference type="InterPro" id="IPR003779">
    <property type="entry name" value="CMD-like"/>
</dbReference>
<dbReference type="InterPro" id="IPR029032">
    <property type="entry name" value="AhpD-like"/>
</dbReference>
<proteinExistence type="predicted"/>
<evidence type="ECO:0000313" key="2">
    <source>
        <dbReference type="EMBL" id="HAW74899.1"/>
    </source>
</evidence>
<reference evidence="2 3" key="1">
    <citation type="journal article" date="2018" name="Nat. Biotechnol.">
        <title>A standardized bacterial taxonomy based on genome phylogeny substantially revises the tree of life.</title>
        <authorList>
            <person name="Parks D.H."/>
            <person name="Chuvochina M."/>
            <person name="Waite D.W."/>
            <person name="Rinke C."/>
            <person name="Skarshewski A."/>
            <person name="Chaumeil P.A."/>
            <person name="Hugenholtz P."/>
        </authorList>
    </citation>
    <scope>NUCLEOTIDE SEQUENCE [LARGE SCALE GENOMIC DNA]</scope>
    <source>
        <strain evidence="2">UBA11978</strain>
    </source>
</reference>
<organism evidence="2 3">
    <name type="scientific">Alteromonas australica</name>
    <dbReference type="NCBI Taxonomy" id="589873"/>
    <lineage>
        <taxon>Bacteria</taxon>
        <taxon>Pseudomonadati</taxon>
        <taxon>Pseudomonadota</taxon>
        <taxon>Gammaproteobacteria</taxon>
        <taxon>Alteromonadales</taxon>
        <taxon>Alteromonadaceae</taxon>
        <taxon>Alteromonas/Salinimonas group</taxon>
        <taxon>Alteromonas</taxon>
    </lineage>
</organism>
<keyword evidence="2" id="KW-0560">Oxidoreductase</keyword>
<dbReference type="EMBL" id="DNAN01000139">
    <property type="protein sequence ID" value="HAW74899.1"/>
    <property type="molecule type" value="Genomic_DNA"/>
</dbReference>
<dbReference type="GO" id="GO:0051920">
    <property type="term" value="F:peroxiredoxin activity"/>
    <property type="evidence" value="ECO:0007669"/>
    <property type="project" value="InterPro"/>
</dbReference>
<dbReference type="PANTHER" id="PTHR34846">
    <property type="entry name" value="4-CARBOXYMUCONOLACTONE DECARBOXYLASE FAMILY PROTEIN (AFU_ORTHOLOGUE AFUA_6G11590)"/>
    <property type="match status" value="1"/>
</dbReference>
<evidence type="ECO:0000259" key="1">
    <source>
        <dbReference type="Pfam" id="PF02627"/>
    </source>
</evidence>
<accession>A0A350P0T2</accession>
<feature type="domain" description="Carboxymuconolactone decarboxylase-like" evidence="1">
    <location>
        <begin position="12"/>
        <end position="97"/>
    </location>
</feature>